<dbReference type="Proteomes" id="UP000030645">
    <property type="component" value="Unassembled WGS sequence"/>
</dbReference>
<gene>
    <name evidence="1" type="ORF">L484_003297</name>
</gene>
<reference evidence="2" key="1">
    <citation type="submission" date="2013-01" db="EMBL/GenBank/DDBJ databases">
        <title>Draft Genome Sequence of a Mulberry Tree, Morus notabilis C.K. Schneid.</title>
        <authorList>
            <person name="He N."/>
            <person name="Zhao S."/>
        </authorList>
    </citation>
    <scope>NUCLEOTIDE SEQUENCE</scope>
</reference>
<dbReference type="EMBL" id="KE343616">
    <property type="protein sequence ID" value="EXB37427.1"/>
    <property type="molecule type" value="Genomic_DNA"/>
</dbReference>
<name>W9QPT3_9ROSA</name>
<evidence type="ECO:0000313" key="1">
    <source>
        <dbReference type="EMBL" id="EXB37427.1"/>
    </source>
</evidence>
<protein>
    <submittedName>
        <fullName evidence="1">Uncharacterized protein</fullName>
    </submittedName>
</protein>
<sequence>MAELYAQEGGLGAEILNAEGRSCMGTTTTSRDGASGWRPRTLQISLGGVPRCRLTGHSHFIHDVVLSLVTKKYQKLIVALSTEHFQLLDFPIFGVLLTT</sequence>
<accession>W9QPT3</accession>
<proteinExistence type="predicted"/>
<evidence type="ECO:0000313" key="2">
    <source>
        <dbReference type="Proteomes" id="UP000030645"/>
    </source>
</evidence>
<keyword evidence="2" id="KW-1185">Reference proteome</keyword>
<organism evidence="1 2">
    <name type="scientific">Morus notabilis</name>
    <dbReference type="NCBI Taxonomy" id="981085"/>
    <lineage>
        <taxon>Eukaryota</taxon>
        <taxon>Viridiplantae</taxon>
        <taxon>Streptophyta</taxon>
        <taxon>Embryophyta</taxon>
        <taxon>Tracheophyta</taxon>
        <taxon>Spermatophyta</taxon>
        <taxon>Magnoliopsida</taxon>
        <taxon>eudicotyledons</taxon>
        <taxon>Gunneridae</taxon>
        <taxon>Pentapetalae</taxon>
        <taxon>rosids</taxon>
        <taxon>fabids</taxon>
        <taxon>Rosales</taxon>
        <taxon>Moraceae</taxon>
        <taxon>Moreae</taxon>
        <taxon>Morus</taxon>
    </lineage>
</organism>
<dbReference type="AlphaFoldDB" id="W9QPT3"/>